<evidence type="ECO:0000313" key="2">
    <source>
        <dbReference type="Proteomes" id="UP000448575"/>
    </source>
</evidence>
<evidence type="ECO:0008006" key="3">
    <source>
        <dbReference type="Google" id="ProtNLM"/>
    </source>
</evidence>
<accession>A0A6N9HN95</accession>
<comment type="caution">
    <text evidence="1">The sequence shown here is derived from an EMBL/GenBank/DDBJ whole genome shotgun (WGS) entry which is preliminary data.</text>
</comment>
<evidence type="ECO:0000313" key="1">
    <source>
        <dbReference type="EMBL" id="MYN04312.1"/>
    </source>
</evidence>
<dbReference type="RefSeq" id="WP_161027270.1">
    <property type="nucleotide sequence ID" value="NZ_WWCJ01000015.1"/>
</dbReference>
<dbReference type="SUPFAM" id="SSF55729">
    <property type="entry name" value="Acyl-CoA N-acyltransferases (Nat)"/>
    <property type="match status" value="1"/>
</dbReference>
<gene>
    <name evidence="1" type="ORF">GTP41_19655</name>
</gene>
<dbReference type="InterPro" id="IPR016181">
    <property type="entry name" value="Acyl_CoA_acyltransferase"/>
</dbReference>
<proteinExistence type="predicted"/>
<dbReference type="Proteomes" id="UP000448575">
    <property type="component" value="Unassembled WGS sequence"/>
</dbReference>
<sequence length="224" mass="24897">MTYQALIRQMKAATFAEAEALAIPVANAQGEAVGKLVPVGEWLLGDREKIELISGWRKRAMRMFLTQFESSYEKAHGYLKNLSVAQENRLLFLMYDDTGRFVGHLGLADVNGVSGELDNFMRGVDGGNPNLVFLAELALLHWAFSHLGLRQSVVSVLSYNWLTVQLHEEVGFTVTENLPLKKNEADGVVTHAACSAEEANVKYAYTKLALQKAAFYAKFAWLQP</sequence>
<protein>
    <recommendedName>
        <fullName evidence="3">GNAT family N-acetyltransferase</fullName>
    </recommendedName>
</protein>
<dbReference type="Gene3D" id="3.40.630.30">
    <property type="match status" value="1"/>
</dbReference>
<dbReference type="EMBL" id="WWCJ01000015">
    <property type="protein sequence ID" value="MYN04312.1"/>
    <property type="molecule type" value="Genomic_DNA"/>
</dbReference>
<organism evidence="1 2">
    <name type="scientific">Pseudoduganella guangdongensis</name>
    <dbReference type="NCBI Taxonomy" id="2692179"/>
    <lineage>
        <taxon>Bacteria</taxon>
        <taxon>Pseudomonadati</taxon>
        <taxon>Pseudomonadota</taxon>
        <taxon>Betaproteobacteria</taxon>
        <taxon>Burkholderiales</taxon>
        <taxon>Oxalobacteraceae</taxon>
        <taxon>Telluria group</taxon>
        <taxon>Pseudoduganella</taxon>
    </lineage>
</organism>
<reference evidence="1 2" key="1">
    <citation type="submission" date="2019-12" db="EMBL/GenBank/DDBJ databases">
        <title>Novel species isolated from a subtropical stream in China.</title>
        <authorList>
            <person name="Lu H."/>
        </authorList>
    </citation>
    <scope>NUCLEOTIDE SEQUENCE [LARGE SCALE GENOMIC DNA]</scope>
    <source>
        <strain evidence="1 2">DS3</strain>
    </source>
</reference>
<name>A0A6N9HN95_9BURK</name>
<keyword evidence="2" id="KW-1185">Reference proteome</keyword>
<dbReference type="AlphaFoldDB" id="A0A6N9HN95"/>